<dbReference type="RefSeq" id="WP_092984205.1">
    <property type="nucleotide sequence ID" value="NZ_FNFY01000002.1"/>
</dbReference>
<reference evidence="2" key="1">
    <citation type="submission" date="2016-10" db="EMBL/GenBank/DDBJ databases">
        <authorList>
            <person name="Varghese N."/>
            <person name="Submissions S."/>
        </authorList>
    </citation>
    <scope>NUCLEOTIDE SEQUENCE [LARGE SCALE GENOMIC DNA]</scope>
    <source>
        <strain evidence="2">CGMCC 1.8895</strain>
    </source>
</reference>
<dbReference type="Proteomes" id="UP000199008">
    <property type="component" value="Unassembled WGS sequence"/>
</dbReference>
<name>A0A1G9B5Y8_9BACL</name>
<dbReference type="EMBL" id="FNFY01000002">
    <property type="protein sequence ID" value="SDK34922.1"/>
    <property type="molecule type" value="Genomic_DNA"/>
</dbReference>
<proteinExistence type="predicted"/>
<dbReference type="AlphaFoldDB" id="A0A1G9B5Y8"/>
<keyword evidence="2" id="KW-1185">Reference proteome</keyword>
<evidence type="ECO:0000313" key="1">
    <source>
        <dbReference type="EMBL" id="SDK34922.1"/>
    </source>
</evidence>
<protein>
    <submittedName>
        <fullName evidence="1">Uncharacterized protein</fullName>
    </submittedName>
</protein>
<sequence length="94" mass="10395">MKKLIVLIILLAAVVLILVLPLAPETSDTERVIVDHTLKVTVHPACFEEAGLTNYIDEVSFSNAMENYGYEISGECSEEKLKEGRASILSKIME</sequence>
<gene>
    <name evidence="1" type="ORF">SAMN05216216_102131</name>
</gene>
<dbReference type="OrthoDB" id="2390164at2"/>
<organism evidence="1 2">
    <name type="scientific">Lacicoccus qingdaonensis</name>
    <dbReference type="NCBI Taxonomy" id="576118"/>
    <lineage>
        <taxon>Bacteria</taxon>
        <taxon>Bacillati</taxon>
        <taxon>Bacillota</taxon>
        <taxon>Bacilli</taxon>
        <taxon>Bacillales</taxon>
        <taxon>Salinicoccaceae</taxon>
        <taxon>Lacicoccus</taxon>
    </lineage>
</organism>
<accession>A0A1G9B5Y8</accession>
<evidence type="ECO:0000313" key="2">
    <source>
        <dbReference type="Proteomes" id="UP000199008"/>
    </source>
</evidence>